<keyword evidence="2" id="KW-0805">Transcription regulation</keyword>
<evidence type="ECO:0000313" key="9">
    <source>
        <dbReference type="Proteomes" id="UP001201262"/>
    </source>
</evidence>
<evidence type="ECO:0000313" key="8">
    <source>
        <dbReference type="EMBL" id="KAH8694994.1"/>
    </source>
</evidence>
<dbReference type="GO" id="GO:0046872">
    <property type="term" value="F:metal ion binding"/>
    <property type="evidence" value="ECO:0007669"/>
    <property type="project" value="UniProtKB-KW"/>
</dbReference>
<proteinExistence type="predicted"/>
<dbReference type="InterPro" id="IPR013700">
    <property type="entry name" value="AflR"/>
</dbReference>
<evidence type="ECO:0000259" key="7">
    <source>
        <dbReference type="Pfam" id="PF08493"/>
    </source>
</evidence>
<keyword evidence="9" id="KW-1185">Reference proteome</keyword>
<evidence type="ECO:0000256" key="4">
    <source>
        <dbReference type="ARBA" id="ARBA00023163"/>
    </source>
</evidence>
<dbReference type="AlphaFoldDB" id="A0AAD4PYU7"/>
<dbReference type="RefSeq" id="XP_046070136.1">
    <property type="nucleotide sequence ID" value="XM_046221853.1"/>
</dbReference>
<accession>A0AAD4PYU7</accession>
<dbReference type="EMBL" id="JAJTJA010000008">
    <property type="protein sequence ID" value="KAH8694994.1"/>
    <property type="molecule type" value="Genomic_DNA"/>
</dbReference>
<protein>
    <recommendedName>
        <fullName evidence="7">Aflatoxin regulatory protein domain-containing protein</fullName>
    </recommendedName>
</protein>
<evidence type="ECO:0000256" key="1">
    <source>
        <dbReference type="ARBA" id="ARBA00022723"/>
    </source>
</evidence>
<reference evidence="8" key="1">
    <citation type="submission" date="2021-12" db="EMBL/GenBank/DDBJ databases">
        <title>Convergent genome expansion in fungi linked to evolution of root-endophyte symbiosis.</title>
        <authorList>
            <consortium name="DOE Joint Genome Institute"/>
            <person name="Ke Y.-H."/>
            <person name="Bonito G."/>
            <person name="Liao H.-L."/>
            <person name="Looney B."/>
            <person name="Rojas-Flechas A."/>
            <person name="Nash J."/>
            <person name="Hameed K."/>
            <person name="Schadt C."/>
            <person name="Martin F."/>
            <person name="Crous P.W."/>
            <person name="Miettinen O."/>
            <person name="Magnuson J.K."/>
            <person name="Labbe J."/>
            <person name="Jacobson D."/>
            <person name="Doktycz M.J."/>
            <person name="Veneault-Fourrey C."/>
            <person name="Kuo A."/>
            <person name="Mondo S."/>
            <person name="Calhoun S."/>
            <person name="Riley R."/>
            <person name="Ohm R."/>
            <person name="LaButti K."/>
            <person name="Andreopoulos B."/>
            <person name="Pangilinan J."/>
            <person name="Nolan M."/>
            <person name="Tritt A."/>
            <person name="Clum A."/>
            <person name="Lipzen A."/>
            <person name="Daum C."/>
            <person name="Barry K."/>
            <person name="Grigoriev I.V."/>
            <person name="Vilgalys R."/>
        </authorList>
    </citation>
    <scope>NUCLEOTIDE SEQUENCE</scope>
    <source>
        <strain evidence="8">PMI_201</strain>
    </source>
</reference>
<dbReference type="GeneID" id="70252140"/>
<sequence length="410" mass="44520">MFVQHRNSNWSGAGSVLKRNRPSLTDLGLAEEPLLSDGSAMKMARHTYSAAPCPDILFSSDYNGEAVDESVLLGAFSTSDLTVPTANHIEETPNTAPLEKDENRSLAALELDVDIDDNLACCALPPLMDLETPITTPNSTPRRNYNVSNSSSSQLQWTGGRKAGHSNHVPHACCFALAQQTLKLLHIPSTACISTVEKAVSPVGRLKQNGPRLTGSALTKNTEAIRSLSRIIHCSCSSKPQLQLVVTTICNKLIKWYRALVRSEQNQNHSHESSRPPSSSQNRSRGDSKEPPREKVLRQTVTIGTYALDDPIGTQTMVNLVLAHLQELGSLIAIFSQRINDSNSKPILATHLGEPSPPMSEDDDPMALVRDRLVNYLAHQLQKVRGEATRLANGRHSGFMTAPISVGCGG</sequence>
<dbReference type="Proteomes" id="UP001201262">
    <property type="component" value="Unassembled WGS sequence"/>
</dbReference>
<feature type="domain" description="Aflatoxin regulatory protein" evidence="7">
    <location>
        <begin position="171"/>
        <end position="273"/>
    </location>
</feature>
<dbReference type="GO" id="GO:0006355">
    <property type="term" value="P:regulation of DNA-templated transcription"/>
    <property type="evidence" value="ECO:0007669"/>
    <property type="project" value="InterPro"/>
</dbReference>
<dbReference type="GO" id="GO:0003677">
    <property type="term" value="F:DNA binding"/>
    <property type="evidence" value="ECO:0007669"/>
    <property type="project" value="UniProtKB-KW"/>
</dbReference>
<feature type="compositionally biased region" description="Low complexity" evidence="6">
    <location>
        <begin position="144"/>
        <end position="153"/>
    </location>
</feature>
<feature type="compositionally biased region" description="Basic and acidic residues" evidence="6">
    <location>
        <begin position="284"/>
        <end position="297"/>
    </location>
</feature>
<evidence type="ECO:0000256" key="6">
    <source>
        <dbReference type="SAM" id="MobiDB-lite"/>
    </source>
</evidence>
<feature type="region of interest" description="Disordered" evidence="6">
    <location>
        <begin position="137"/>
        <end position="161"/>
    </location>
</feature>
<evidence type="ECO:0000256" key="2">
    <source>
        <dbReference type="ARBA" id="ARBA00023015"/>
    </source>
</evidence>
<dbReference type="GO" id="GO:0005634">
    <property type="term" value="C:nucleus"/>
    <property type="evidence" value="ECO:0007669"/>
    <property type="project" value="InterPro"/>
</dbReference>
<evidence type="ECO:0000256" key="5">
    <source>
        <dbReference type="ARBA" id="ARBA00023242"/>
    </source>
</evidence>
<dbReference type="Pfam" id="PF08493">
    <property type="entry name" value="AflR"/>
    <property type="match status" value="1"/>
</dbReference>
<keyword evidence="1" id="KW-0479">Metal-binding</keyword>
<comment type="caution">
    <text evidence="8">The sequence shown here is derived from an EMBL/GenBank/DDBJ whole genome shotgun (WGS) entry which is preliminary data.</text>
</comment>
<dbReference type="GO" id="GO:0045122">
    <property type="term" value="P:aflatoxin biosynthetic process"/>
    <property type="evidence" value="ECO:0007669"/>
    <property type="project" value="InterPro"/>
</dbReference>
<keyword evidence="4" id="KW-0804">Transcription</keyword>
<organism evidence="8 9">
    <name type="scientific">Talaromyces proteolyticus</name>
    <dbReference type="NCBI Taxonomy" id="1131652"/>
    <lineage>
        <taxon>Eukaryota</taxon>
        <taxon>Fungi</taxon>
        <taxon>Dikarya</taxon>
        <taxon>Ascomycota</taxon>
        <taxon>Pezizomycotina</taxon>
        <taxon>Eurotiomycetes</taxon>
        <taxon>Eurotiomycetidae</taxon>
        <taxon>Eurotiales</taxon>
        <taxon>Trichocomaceae</taxon>
        <taxon>Talaromyces</taxon>
        <taxon>Talaromyces sect. Bacilispori</taxon>
    </lineage>
</organism>
<name>A0AAD4PYU7_9EURO</name>
<feature type="region of interest" description="Disordered" evidence="6">
    <location>
        <begin position="265"/>
        <end position="298"/>
    </location>
</feature>
<keyword evidence="5" id="KW-0539">Nucleus</keyword>
<evidence type="ECO:0000256" key="3">
    <source>
        <dbReference type="ARBA" id="ARBA00023125"/>
    </source>
</evidence>
<dbReference type="PRINTS" id="PR00755">
    <property type="entry name" value="AFLATOXINBRP"/>
</dbReference>
<keyword evidence="3" id="KW-0238">DNA-binding</keyword>
<gene>
    <name evidence="8" type="ORF">BGW36DRAFT_452827</name>
</gene>